<reference evidence="1" key="3">
    <citation type="submission" date="2017-03" db="EMBL/GenBank/DDBJ databases">
        <authorList>
            <person name="Dastager S.G."/>
            <person name="Neurgaonkar P.S."/>
            <person name="Dharne M.S."/>
        </authorList>
    </citation>
    <scope>NUCLEOTIDE SEQUENCE</scope>
    <source>
        <strain evidence="1">DSM 25145</strain>
    </source>
</reference>
<sequence length="79" mass="9321">MKRGVSIEYWDLDVLMEDDHIKQTVLEEFGFGHAKKKKVVEWGKNQIPNELHGSKKSGFSTFKFKLYRICFTRLGNNDR</sequence>
<organism evidence="2 3">
    <name type="scientific">Domibacillus enclensis</name>
    <dbReference type="NCBI Taxonomy" id="1017273"/>
    <lineage>
        <taxon>Bacteria</taxon>
        <taxon>Bacillati</taxon>
        <taxon>Bacillota</taxon>
        <taxon>Bacilli</taxon>
        <taxon>Bacillales</taxon>
        <taxon>Bacillaceae</taxon>
        <taxon>Domibacillus</taxon>
    </lineage>
</organism>
<evidence type="ECO:0000313" key="1">
    <source>
        <dbReference type="EMBL" id="OXS80148.1"/>
    </source>
</evidence>
<dbReference type="Proteomes" id="UP000215545">
    <property type="component" value="Unassembled WGS sequence"/>
</dbReference>
<accession>A0A1N6NUL2</accession>
<proteinExistence type="predicted"/>
<dbReference type="Proteomes" id="UP000186385">
    <property type="component" value="Unassembled WGS sequence"/>
</dbReference>
<evidence type="ECO:0000313" key="2">
    <source>
        <dbReference type="EMBL" id="SIP95779.1"/>
    </source>
</evidence>
<keyword evidence="4" id="KW-1185">Reference proteome</keyword>
<evidence type="ECO:0000313" key="4">
    <source>
        <dbReference type="Proteomes" id="UP000215545"/>
    </source>
</evidence>
<reference evidence="4" key="2">
    <citation type="submission" date="2017-03" db="EMBL/GenBank/DDBJ databases">
        <title>Bacillus sp. V-88(T) DSM27956, whole genome shotgun sequencing project.</title>
        <authorList>
            <person name="Dastager S.G."/>
            <person name="Neurgaonkar P.S."/>
            <person name="Dharne M.S."/>
        </authorList>
    </citation>
    <scope>NUCLEOTIDE SEQUENCE [LARGE SCALE GENOMIC DNA]</scope>
    <source>
        <strain evidence="4">DSM 25145</strain>
    </source>
</reference>
<name>A0A1N6NUL2_9BACI</name>
<dbReference type="AlphaFoldDB" id="A0A1N6NUL2"/>
<dbReference type="EMBL" id="FTLX01000001">
    <property type="protein sequence ID" value="SIP95779.1"/>
    <property type="molecule type" value="Genomic_DNA"/>
</dbReference>
<dbReference type="RefSeq" id="WP_045849534.1">
    <property type="nucleotide sequence ID" value="NZ_FTLX01000001.1"/>
</dbReference>
<dbReference type="STRING" id="1017273.SAMN05443094_101279"/>
<evidence type="ECO:0000313" key="3">
    <source>
        <dbReference type="Proteomes" id="UP000186385"/>
    </source>
</evidence>
<dbReference type="EMBL" id="MWSK01000001">
    <property type="protein sequence ID" value="OXS80148.1"/>
    <property type="molecule type" value="Genomic_DNA"/>
</dbReference>
<protein>
    <submittedName>
        <fullName evidence="2">Uncharacterized protein</fullName>
    </submittedName>
</protein>
<reference evidence="2 3" key="1">
    <citation type="submission" date="2017-01" db="EMBL/GenBank/DDBJ databases">
        <authorList>
            <person name="Mah S.A."/>
            <person name="Swanson W.J."/>
            <person name="Moy G.W."/>
            <person name="Vacquier V.D."/>
        </authorList>
    </citation>
    <scope>NUCLEOTIDE SEQUENCE [LARGE SCALE GENOMIC DNA]</scope>
    <source>
        <strain evidence="2 3">NIO-1016</strain>
    </source>
</reference>
<gene>
    <name evidence="1" type="ORF">B1B05_01320</name>
    <name evidence="2" type="ORF">SAMN05443094_101279</name>
</gene>